<dbReference type="STRING" id="913024.SAMN05421741_10245"/>
<dbReference type="PROSITE" id="PS51257">
    <property type="entry name" value="PROKAR_LIPOPROTEIN"/>
    <property type="match status" value="1"/>
</dbReference>
<evidence type="ECO:0000313" key="2">
    <source>
        <dbReference type="EMBL" id="SFN19341.1"/>
    </source>
</evidence>
<sequence>MKKFLFLFILSAGLLFTSCGSDDKKDPPVNTTQGKWEPTTIQLVKVVPLYTLDYPHTQSCPKDYLEFKANNNAVFFRHETANCTITEYENAFQQNGNKVSLNVLGYQINGTITAQTDTAMEIQSDISAYIPLIKAQFPEYEQYLSVLEGGTVKLSFIKK</sequence>
<dbReference type="EMBL" id="FOVI01000002">
    <property type="protein sequence ID" value="SFN19341.1"/>
    <property type="molecule type" value="Genomic_DNA"/>
</dbReference>
<proteinExistence type="predicted"/>
<keyword evidence="1" id="KW-0732">Signal</keyword>
<evidence type="ECO:0000313" key="3">
    <source>
        <dbReference type="Proteomes" id="UP000199036"/>
    </source>
</evidence>
<dbReference type="OrthoDB" id="1419899at2"/>
<evidence type="ECO:0008006" key="4">
    <source>
        <dbReference type="Google" id="ProtNLM"/>
    </source>
</evidence>
<evidence type="ECO:0000256" key="1">
    <source>
        <dbReference type="SAM" id="SignalP"/>
    </source>
</evidence>
<gene>
    <name evidence="2" type="ORF">SAMN05421741_10245</name>
</gene>
<accession>A0A1I4X026</accession>
<keyword evidence="3" id="KW-1185">Reference proteome</keyword>
<dbReference type="RefSeq" id="WP_091518218.1">
    <property type="nucleotide sequence ID" value="NZ_FOVI01000002.1"/>
</dbReference>
<organism evidence="2 3">
    <name type="scientific">Paenimyroides ummariense</name>
    <dbReference type="NCBI Taxonomy" id="913024"/>
    <lineage>
        <taxon>Bacteria</taxon>
        <taxon>Pseudomonadati</taxon>
        <taxon>Bacteroidota</taxon>
        <taxon>Flavobacteriia</taxon>
        <taxon>Flavobacteriales</taxon>
        <taxon>Flavobacteriaceae</taxon>
        <taxon>Paenimyroides</taxon>
    </lineage>
</organism>
<protein>
    <recommendedName>
        <fullName evidence="4">Lipocalin-like domain-containing protein</fullName>
    </recommendedName>
</protein>
<feature type="chain" id="PRO_5011710803" description="Lipocalin-like domain-containing protein" evidence="1">
    <location>
        <begin position="22"/>
        <end position="159"/>
    </location>
</feature>
<dbReference type="Proteomes" id="UP000199036">
    <property type="component" value="Unassembled WGS sequence"/>
</dbReference>
<dbReference type="AlphaFoldDB" id="A0A1I4X026"/>
<feature type="signal peptide" evidence="1">
    <location>
        <begin position="1"/>
        <end position="21"/>
    </location>
</feature>
<name>A0A1I4X026_9FLAO</name>
<reference evidence="3" key="1">
    <citation type="submission" date="2016-10" db="EMBL/GenBank/DDBJ databases">
        <authorList>
            <person name="Varghese N."/>
            <person name="Submissions S."/>
        </authorList>
    </citation>
    <scope>NUCLEOTIDE SEQUENCE [LARGE SCALE GENOMIC DNA]</scope>
    <source>
        <strain evidence="3">DS-12</strain>
    </source>
</reference>